<dbReference type="PROSITE" id="PS00518">
    <property type="entry name" value="ZF_RING_1"/>
    <property type="match status" value="1"/>
</dbReference>
<protein>
    <recommendedName>
        <fullName evidence="6">Pre-mRNA-splicing factor CWC24</fullName>
    </recommendedName>
</protein>
<accession>A0A8H4J6S7</accession>
<keyword evidence="6" id="KW-0507">mRNA processing</keyword>
<dbReference type="CDD" id="cd16539">
    <property type="entry name" value="RING-HC_RNF113A_B"/>
    <property type="match status" value="1"/>
</dbReference>
<evidence type="ECO:0000259" key="8">
    <source>
        <dbReference type="PROSITE" id="PS50089"/>
    </source>
</evidence>
<feature type="zinc finger region" description="C3H1-type" evidence="5">
    <location>
        <begin position="216"/>
        <end position="244"/>
    </location>
</feature>
<keyword evidence="6" id="KW-0747">Spliceosome</keyword>
<comment type="caution">
    <text evidence="10">The sequence shown here is derived from an EMBL/GenBank/DDBJ whole genome shotgun (WGS) entry which is preliminary data.</text>
</comment>
<comment type="function">
    <text evidence="6">Involved in pre-mRNA splicing.</text>
</comment>
<evidence type="ECO:0000256" key="3">
    <source>
        <dbReference type="ARBA" id="ARBA00022771"/>
    </source>
</evidence>
<dbReference type="GO" id="GO:0006397">
    <property type="term" value="P:mRNA processing"/>
    <property type="evidence" value="ECO:0007669"/>
    <property type="project" value="UniProtKB-KW"/>
</dbReference>
<keyword evidence="11" id="KW-1185">Reference proteome</keyword>
<feature type="region of interest" description="Disordered" evidence="7">
    <location>
        <begin position="185"/>
        <end position="205"/>
    </location>
</feature>
<evidence type="ECO:0000256" key="7">
    <source>
        <dbReference type="SAM" id="MobiDB-lite"/>
    </source>
</evidence>
<comment type="subcellular location">
    <subcellularLocation>
        <location evidence="6">Nucleus</location>
    </subcellularLocation>
</comment>
<sequence length="380" mass="42079">MAFGVAKALEDAEPPPPPRLSSCLTGYLFTDDNLYVLFLRIRFTDTRSQSTDRITAMDAPVVFKKRSGKANPRKVAPPPRSASATSDSDSGSDREDGRSIKRRKTGAVVSASSTSQKSKYQVEGATKYAADTSTTIADSNDATKQSNWYDENAEGTLSARNLLGKTRAKTDDELAADGTYKGQKNYSNFIQKNPDGPKVGPVKPTNTNVRMVTQIDYAPDVCKDYKQTGFCGFGDSCKFLHAREDYAAGWKLDKEWEINTKGKKVSGTVVASANRDSKADDEENEEEAKMLEKIPFACIICKKPYTQPVITNCGHYFCEKCALQRFRKNPSCAACGAGTGGRFNEAKNLRKLLEKKRDRENRKKEKLREEGEEDDDDGKE</sequence>
<dbReference type="PROSITE" id="PS50103">
    <property type="entry name" value="ZF_C3H1"/>
    <property type="match status" value="1"/>
</dbReference>
<evidence type="ECO:0000313" key="11">
    <source>
        <dbReference type="Proteomes" id="UP000572817"/>
    </source>
</evidence>
<keyword evidence="6" id="KW-0539">Nucleus</keyword>
<dbReference type="Pfam" id="PF00642">
    <property type="entry name" value="zf-CCCH"/>
    <property type="match status" value="1"/>
</dbReference>
<proteinExistence type="inferred from homology"/>
<dbReference type="InterPro" id="IPR001841">
    <property type="entry name" value="Znf_RING"/>
</dbReference>
<evidence type="ECO:0000256" key="4">
    <source>
        <dbReference type="ARBA" id="ARBA00022833"/>
    </source>
</evidence>
<feature type="domain" description="RING-type" evidence="8">
    <location>
        <begin position="298"/>
        <end position="335"/>
    </location>
</feature>
<dbReference type="Pfam" id="PF13923">
    <property type="entry name" value="zf-C3HC4_2"/>
    <property type="match status" value="1"/>
</dbReference>
<dbReference type="EMBL" id="WWBZ02000001">
    <property type="protein sequence ID" value="KAF4314345.1"/>
    <property type="molecule type" value="Genomic_DNA"/>
</dbReference>
<dbReference type="InterPro" id="IPR036855">
    <property type="entry name" value="Znf_CCCH_sf"/>
</dbReference>
<dbReference type="InterPro" id="IPR013083">
    <property type="entry name" value="Znf_RING/FYVE/PHD"/>
</dbReference>
<feature type="domain" description="C3H1-type" evidence="9">
    <location>
        <begin position="216"/>
        <end position="244"/>
    </location>
</feature>
<dbReference type="GO" id="GO:0034247">
    <property type="term" value="P:snoRNA splicing"/>
    <property type="evidence" value="ECO:0007669"/>
    <property type="project" value="TreeGrafter"/>
</dbReference>
<dbReference type="Proteomes" id="UP000572817">
    <property type="component" value="Unassembled WGS sequence"/>
</dbReference>
<comment type="subunit">
    <text evidence="6">Associated with the spliceosome.</text>
</comment>
<dbReference type="OrthoDB" id="25761at2759"/>
<evidence type="ECO:0000256" key="6">
    <source>
        <dbReference type="RuleBase" id="RU367110"/>
    </source>
</evidence>
<dbReference type="InterPro" id="IPR039971">
    <property type="entry name" value="CWC24-like"/>
</dbReference>
<evidence type="ECO:0000259" key="9">
    <source>
        <dbReference type="PROSITE" id="PS50103"/>
    </source>
</evidence>
<dbReference type="AlphaFoldDB" id="A0A8H4J6S7"/>
<evidence type="ECO:0000256" key="5">
    <source>
        <dbReference type="PROSITE-ProRule" id="PRU00723"/>
    </source>
</evidence>
<dbReference type="InterPro" id="IPR000571">
    <property type="entry name" value="Znf_CCCH"/>
</dbReference>
<dbReference type="GO" id="GO:0005684">
    <property type="term" value="C:U2-type spliceosomal complex"/>
    <property type="evidence" value="ECO:0007669"/>
    <property type="project" value="TreeGrafter"/>
</dbReference>
<dbReference type="PANTHER" id="PTHR12930">
    <property type="entry name" value="ZINC FINGER PROTEIN 183"/>
    <property type="match status" value="1"/>
</dbReference>
<keyword evidence="4 5" id="KW-0862">Zinc</keyword>
<dbReference type="SUPFAM" id="SSF90229">
    <property type="entry name" value="CCCH zinc finger"/>
    <property type="match status" value="1"/>
</dbReference>
<keyword evidence="3 5" id="KW-0863">Zinc-finger</keyword>
<gene>
    <name evidence="10" type="ORF">GTA08_BOTSDO00929</name>
</gene>
<dbReference type="SMART" id="SM00184">
    <property type="entry name" value="RING"/>
    <property type="match status" value="1"/>
</dbReference>
<dbReference type="GO" id="GO:0003677">
    <property type="term" value="F:DNA binding"/>
    <property type="evidence" value="ECO:0007669"/>
    <property type="project" value="UniProtKB-UniRule"/>
</dbReference>
<dbReference type="InterPro" id="IPR017907">
    <property type="entry name" value="Znf_RING_CS"/>
</dbReference>
<dbReference type="SMART" id="SM00356">
    <property type="entry name" value="ZnF_C3H1"/>
    <property type="match status" value="1"/>
</dbReference>
<dbReference type="PANTHER" id="PTHR12930:SF0">
    <property type="entry name" value="RING FINGER PROTEIN 113B"/>
    <property type="match status" value="1"/>
</dbReference>
<keyword evidence="6" id="KW-0238">DNA-binding</keyword>
<keyword evidence="6" id="KW-0508">mRNA splicing</keyword>
<dbReference type="Gene3D" id="3.30.40.10">
    <property type="entry name" value="Zinc/RING finger domain, C3HC4 (zinc finger)"/>
    <property type="match status" value="1"/>
</dbReference>
<dbReference type="PROSITE" id="PS50089">
    <property type="entry name" value="ZF_RING_2"/>
    <property type="match status" value="1"/>
</dbReference>
<name>A0A8H4J6S7_9PEZI</name>
<dbReference type="GO" id="GO:0008270">
    <property type="term" value="F:zinc ion binding"/>
    <property type="evidence" value="ECO:0007669"/>
    <property type="project" value="UniProtKB-KW"/>
</dbReference>
<organism evidence="10 11">
    <name type="scientific">Botryosphaeria dothidea</name>
    <dbReference type="NCBI Taxonomy" id="55169"/>
    <lineage>
        <taxon>Eukaryota</taxon>
        <taxon>Fungi</taxon>
        <taxon>Dikarya</taxon>
        <taxon>Ascomycota</taxon>
        <taxon>Pezizomycotina</taxon>
        <taxon>Dothideomycetes</taxon>
        <taxon>Dothideomycetes incertae sedis</taxon>
        <taxon>Botryosphaeriales</taxon>
        <taxon>Botryosphaeriaceae</taxon>
        <taxon>Botryosphaeria</taxon>
    </lineage>
</organism>
<evidence type="ECO:0000313" key="10">
    <source>
        <dbReference type="EMBL" id="KAF4314345.1"/>
    </source>
</evidence>
<reference evidence="10" key="1">
    <citation type="submission" date="2020-04" db="EMBL/GenBank/DDBJ databases">
        <title>Genome Assembly and Annotation of Botryosphaeria dothidea sdau 11-99, a Latent Pathogen of Apple Fruit Ring Rot in China.</title>
        <authorList>
            <person name="Yu C."/>
            <person name="Diao Y."/>
            <person name="Lu Q."/>
            <person name="Zhao J."/>
            <person name="Cui S."/>
            <person name="Peng C."/>
            <person name="He B."/>
            <person name="Liu H."/>
        </authorList>
    </citation>
    <scope>NUCLEOTIDE SEQUENCE [LARGE SCALE GENOMIC DNA]</scope>
    <source>
        <strain evidence="10">Sdau11-99</strain>
    </source>
</reference>
<evidence type="ECO:0000256" key="2">
    <source>
        <dbReference type="ARBA" id="ARBA00022723"/>
    </source>
</evidence>
<feature type="region of interest" description="Disordered" evidence="7">
    <location>
        <begin position="65"/>
        <end position="118"/>
    </location>
</feature>
<feature type="compositionally biased region" description="Acidic residues" evidence="7">
    <location>
        <begin position="370"/>
        <end position="380"/>
    </location>
</feature>
<keyword evidence="2 5" id="KW-0479">Metal-binding</keyword>
<feature type="region of interest" description="Disordered" evidence="7">
    <location>
        <begin position="354"/>
        <end position="380"/>
    </location>
</feature>
<feature type="compositionally biased region" description="Basic and acidic residues" evidence="7">
    <location>
        <begin position="354"/>
        <end position="369"/>
    </location>
</feature>
<comment type="similarity">
    <text evidence="1 6">Belongs to the CWC24 family.</text>
</comment>
<evidence type="ECO:0000256" key="1">
    <source>
        <dbReference type="ARBA" id="ARBA00009161"/>
    </source>
</evidence>
<dbReference type="SUPFAM" id="SSF57850">
    <property type="entry name" value="RING/U-box"/>
    <property type="match status" value="1"/>
</dbReference>